<dbReference type="EMBL" id="MT114157">
    <property type="protein sequence ID" value="QPZ51124.1"/>
    <property type="molecule type" value="Genomic_DNA"/>
</dbReference>
<evidence type="ECO:0000313" key="3">
    <source>
        <dbReference type="EMBL" id="QPZ51124.1"/>
    </source>
</evidence>
<keyword evidence="3" id="KW-0255">Endonuclease</keyword>
<dbReference type="AlphaFoldDB" id="A0A7T3PCW6"/>
<dbReference type="InterPro" id="IPR027434">
    <property type="entry name" value="Homing_endonucl"/>
</dbReference>
<dbReference type="InterPro" id="IPR004860">
    <property type="entry name" value="LAGLIDADG_dom"/>
</dbReference>
<keyword evidence="3" id="KW-0496">Mitochondrion</keyword>
<feature type="domain" description="Homing endonuclease LAGLIDADG" evidence="2">
    <location>
        <begin position="39"/>
        <end position="211"/>
    </location>
</feature>
<keyword evidence="3" id="KW-0540">Nuclease</keyword>
<keyword evidence="3" id="KW-0378">Hydrolase</keyword>
<evidence type="ECO:0000256" key="1">
    <source>
        <dbReference type="ARBA" id="ARBA00002670"/>
    </source>
</evidence>
<dbReference type="RefSeq" id="YP_010130223.1">
    <property type="nucleotide sequence ID" value="NC_056336.1"/>
</dbReference>
<dbReference type="GeneID" id="65338558"/>
<organism evidence="3">
    <name type="scientific">Clavaria fumosa</name>
    <dbReference type="NCBI Taxonomy" id="264083"/>
    <lineage>
        <taxon>Eukaryota</taxon>
        <taxon>Fungi</taxon>
        <taxon>Dikarya</taxon>
        <taxon>Basidiomycota</taxon>
        <taxon>Agaricomycotina</taxon>
        <taxon>Agaricomycetes</taxon>
        <taxon>Agaricomycetidae</taxon>
        <taxon>Agaricales</taxon>
        <taxon>Clavariineae</taxon>
        <taxon>Clavariaceae</taxon>
        <taxon>Clavaria</taxon>
    </lineage>
</organism>
<name>A0A7T3PCW6_9AGAR</name>
<dbReference type="SUPFAM" id="SSF55608">
    <property type="entry name" value="Homing endonucleases"/>
    <property type="match status" value="1"/>
</dbReference>
<accession>A0A7T3PCW6</accession>
<evidence type="ECO:0000259" key="2">
    <source>
        <dbReference type="Pfam" id="PF03161"/>
    </source>
</evidence>
<gene>
    <name evidence="3" type="primary">orf231</name>
</gene>
<dbReference type="Gene3D" id="3.10.28.10">
    <property type="entry name" value="Homing endonucleases"/>
    <property type="match status" value="2"/>
</dbReference>
<comment type="function">
    <text evidence="1">Mitochondrial DNA endonuclease involved in intron homing.</text>
</comment>
<protein>
    <submittedName>
        <fullName evidence="3">LAGLIDADG endonuclease</fullName>
    </submittedName>
</protein>
<geneLocation type="mitochondrion" evidence="3"/>
<dbReference type="GO" id="GO:0004519">
    <property type="term" value="F:endonuclease activity"/>
    <property type="evidence" value="ECO:0007669"/>
    <property type="project" value="UniProtKB-KW"/>
</dbReference>
<dbReference type="Pfam" id="PF03161">
    <property type="entry name" value="LAGLIDADG_2"/>
    <property type="match status" value="1"/>
</dbReference>
<proteinExistence type="predicted"/>
<reference evidence="3" key="1">
    <citation type="journal article" date="2020" name="IMA Fungus">
        <title>The 256 kb mitochondrial genome of Clavaria fumosa is the largest among phylum Basidiomycota and is rich in introns and intronic ORFs.</title>
        <authorList>
            <person name="Wang X."/>
            <person name="Wang Y."/>
            <person name="Yao W."/>
            <person name="Shen J."/>
            <person name="Chen M."/>
            <person name="Gao M."/>
            <person name="Ren J."/>
            <person name="Li Q."/>
            <person name="Liu N."/>
        </authorList>
    </citation>
    <scope>NUCLEOTIDE SEQUENCE</scope>
</reference>
<sequence length="231" mass="27023">MCLKCNLFDFILISNVLPFCSPRVPSLKRIGPHNINILNILIGSLLGDGSMEREGNGSRFAFYQEKSHGEYLLWLHRTISSLGYCKQEIPIIKTRKGINGEIRYFYRFRTFTYSSFNWIYDEFYPKPLGRKVIPKIIDQYLSPMALAIWIMDDGTLYKNKGLKFCTNSFTLKEIQYLSFLLKNKYSINSSIYKITAVNQYNIYIPKSSLNILIKIVKPYIHPSMYYKLNLV</sequence>